<protein>
    <recommendedName>
        <fullName evidence="2">histidine kinase</fullName>
        <ecNumber evidence="2">2.7.13.3</ecNumber>
    </recommendedName>
</protein>
<evidence type="ECO:0000259" key="11">
    <source>
        <dbReference type="PROSITE" id="PS50112"/>
    </source>
</evidence>
<dbReference type="InterPro" id="IPR003594">
    <property type="entry name" value="HATPase_dom"/>
</dbReference>
<dbReference type="InterPro" id="IPR031621">
    <property type="entry name" value="HisKA_7TM"/>
</dbReference>
<dbReference type="NCBIfam" id="TIGR00229">
    <property type="entry name" value="sensory_box"/>
    <property type="match status" value="1"/>
</dbReference>
<dbReference type="SMART" id="SM00388">
    <property type="entry name" value="HisKA"/>
    <property type="match status" value="1"/>
</dbReference>
<dbReference type="Pfam" id="PF02518">
    <property type="entry name" value="HATPase_c"/>
    <property type="match status" value="1"/>
</dbReference>
<dbReference type="InterPro" id="IPR036097">
    <property type="entry name" value="HisK_dim/P_sf"/>
</dbReference>
<comment type="catalytic activity">
    <reaction evidence="1">
        <text>ATP + protein L-histidine = ADP + protein N-phospho-L-histidine.</text>
        <dbReference type="EC" id="2.7.13.3"/>
    </reaction>
</comment>
<dbReference type="Gene3D" id="3.30.450.20">
    <property type="entry name" value="PAS domain"/>
    <property type="match status" value="1"/>
</dbReference>
<evidence type="ECO:0000259" key="10">
    <source>
        <dbReference type="PROSITE" id="PS50109"/>
    </source>
</evidence>
<dbReference type="SUPFAM" id="SSF47384">
    <property type="entry name" value="Homodimeric domain of signal transducing histidine kinase"/>
    <property type="match status" value="1"/>
</dbReference>
<keyword evidence="7 12" id="KW-0067">ATP-binding</keyword>
<evidence type="ECO:0000256" key="1">
    <source>
        <dbReference type="ARBA" id="ARBA00000085"/>
    </source>
</evidence>
<dbReference type="EC" id="2.7.13.3" evidence="2"/>
<feature type="transmembrane region" description="Helical" evidence="9">
    <location>
        <begin position="35"/>
        <end position="52"/>
    </location>
</feature>
<proteinExistence type="predicted"/>
<feature type="transmembrane region" description="Helical" evidence="9">
    <location>
        <begin position="72"/>
        <end position="93"/>
    </location>
</feature>
<dbReference type="InterPro" id="IPR004358">
    <property type="entry name" value="Sig_transdc_His_kin-like_C"/>
</dbReference>
<keyword evidence="9" id="KW-1133">Transmembrane helix</keyword>
<keyword evidence="8" id="KW-0902">Two-component regulatory system</keyword>
<feature type="domain" description="Histidine kinase" evidence="10">
    <location>
        <begin position="381"/>
        <end position="596"/>
    </location>
</feature>
<dbReference type="Pfam" id="PF00512">
    <property type="entry name" value="HisKA"/>
    <property type="match status" value="1"/>
</dbReference>
<dbReference type="PANTHER" id="PTHR43065:SF10">
    <property type="entry name" value="PEROXIDE STRESS-ACTIVATED HISTIDINE KINASE MAK3"/>
    <property type="match status" value="1"/>
</dbReference>
<keyword evidence="3" id="KW-0597">Phosphoprotein</keyword>
<dbReference type="Proteomes" id="UP001169027">
    <property type="component" value="Unassembled WGS sequence"/>
</dbReference>
<evidence type="ECO:0000256" key="4">
    <source>
        <dbReference type="ARBA" id="ARBA00022679"/>
    </source>
</evidence>
<dbReference type="Pfam" id="PF16927">
    <property type="entry name" value="HisKA_7TM"/>
    <property type="match status" value="1"/>
</dbReference>
<feature type="transmembrane region" description="Helical" evidence="9">
    <location>
        <begin position="100"/>
        <end position="118"/>
    </location>
</feature>
<evidence type="ECO:0000256" key="6">
    <source>
        <dbReference type="ARBA" id="ARBA00022777"/>
    </source>
</evidence>
<dbReference type="SUPFAM" id="SSF55874">
    <property type="entry name" value="ATPase domain of HSP90 chaperone/DNA topoisomerase II/histidine kinase"/>
    <property type="match status" value="1"/>
</dbReference>
<feature type="transmembrane region" description="Helical" evidence="9">
    <location>
        <begin position="150"/>
        <end position="170"/>
    </location>
</feature>
<feature type="transmembrane region" description="Helical" evidence="9">
    <location>
        <begin position="6"/>
        <end position="28"/>
    </location>
</feature>
<keyword evidence="9" id="KW-0472">Membrane</keyword>
<dbReference type="CDD" id="cd00130">
    <property type="entry name" value="PAS"/>
    <property type="match status" value="1"/>
</dbReference>
<name>A0ABT8SG14_9BURK</name>
<evidence type="ECO:0000313" key="12">
    <source>
        <dbReference type="EMBL" id="MDO1536421.1"/>
    </source>
</evidence>
<dbReference type="SMART" id="SM00091">
    <property type="entry name" value="PAS"/>
    <property type="match status" value="1"/>
</dbReference>
<dbReference type="Pfam" id="PF08448">
    <property type="entry name" value="PAS_4"/>
    <property type="match status" value="1"/>
</dbReference>
<dbReference type="PANTHER" id="PTHR43065">
    <property type="entry name" value="SENSOR HISTIDINE KINASE"/>
    <property type="match status" value="1"/>
</dbReference>
<dbReference type="InterPro" id="IPR035965">
    <property type="entry name" value="PAS-like_dom_sf"/>
</dbReference>
<keyword evidence="6" id="KW-0418">Kinase</keyword>
<keyword evidence="9" id="KW-0812">Transmembrane</keyword>
<dbReference type="InterPro" id="IPR000014">
    <property type="entry name" value="PAS"/>
</dbReference>
<evidence type="ECO:0000313" key="13">
    <source>
        <dbReference type="Proteomes" id="UP001169027"/>
    </source>
</evidence>
<dbReference type="InterPro" id="IPR005467">
    <property type="entry name" value="His_kinase_dom"/>
</dbReference>
<evidence type="ECO:0000256" key="2">
    <source>
        <dbReference type="ARBA" id="ARBA00012438"/>
    </source>
</evidence>
<dbReference type="CDD" id="cd00082">
    <property type="entry name" value="HisKA"/>
    <property type="match status" value="1"/>
</dbReference>
<evidence type="ECO:0000256" key="3">
    <source>
        <dbReference type="ARBA" id="ARBA00022553"/>
    </source>
</evidence>
<dbReference type="EMBL" id="JAUKVY010000028">
    <property type="protein sequence ID" value="MDO1536421.1"/>
    <property type="molecule type" value="Genomic_DNA"/>
</dbReference>
<gene>
    <name evidence="12" type="ORF">Q2T77_29460</name>
</gene>
<accession>A0ABT8SG14</accession>
<keyword evidence="13" id="KW-1185">Reference proteome</keyword>
<keyword evidence="5" id="KW-0547">Nucleotide-binding</keyword>
<dbReference type="PROSITE" id="PS50109">
    <property type="entry name" value="HIS_KIN"/>
    <property type="match status" value="1"/>
</dbReference>
<keyword evidence="4" id="KW-0808">Transferase</keyword>
<evidence type="ECO:0000256" key="5">
    <source>
        <dbReference type="ARBA" id="ARBA00022741"/>
    </source>
</evidence>
<dbReference type="Gene3D" id="1.10.287.130">
    <property type="match status" value="1"/>
</dbReference>
<dbReference type="SMART" id="SM00387">
    <property type="entry name" value="HATPase_c"/>
    <property type="match status" value="1"/>
</dbReference>
<dbReference type="Gene3D" id="3.30.565.10">
    <property type="entry name" value="Histidine kinase-like ATPase, C-terminal domain"/>
    <property type="match status" value="1"/>
</dbReference>
<organism evidence="12 13">
    <name type="scientific">Variovorax ginsengisoli</name>
    <dbReference type="NCBI Taxonomy" id="363844"/>
    <lineage>
        <taxon>Bacteria</taxon>
        <taxon>Pseudomonadati</taxon>
        <taxon>Pseudomonadota</taxon>
        <taxon>Betaproteobacteria</taxon>
        <taxon>Burkholderiales</taxon>
        <taxon>Comamonadaceae</taxon>
        <taxon>Variovorax</taxon>
    </lineage>
</organism>
<dbReference type="InterPro" id="IPR036890">
    <property type="entry name" value="HATPase_C_sf"/>
</dbReference>
<evidence type="ECO:0000256" key="8">
    <source>
        <dbReference type="ARBA" id="ARBA00023012"/>
    </source>
</evidence>
<reference evidence="12" key="1">
    <citation type="submission" date="2023-06" db="EMBL/GenBank/DDBJ databases">
        <authorList>
            <person name="Jiang Y."/>
            <person name="Liu Q."/>
        </authorList>
    </citation>
    <scope>NUCLEOTIDE SEQUENCE</scope>
    <source>
        <strain evidence="12">CGMCC 1.12090</strain>
    </source>
</reference>
<dbReference type="RefSeq" id="WP_301814473.1">
    <property type="nucleotide sequence ID" value="NZ_JAUJZH010000028.1"/>
</dbReference>
<dbReference type="PRINTS" id="PR00344">
    <property type="entry name" value="BCTRLSENSOR"/>
</dbReference>
<evidence type="ECO:0000256" key="9">
    <source>
        <dbReference type="SAM" id="Phobius"/>
    </source>
</evidence>
<dbReference type="PROSITE" id="PS50112">
    <property type="entry name" value="PAS"/>
    <property type="match status" value="1"/>
</dbReference>
<evidence type="ECO:0000256" key="7">
    <source>
        <dbReference type="ARBA" id="ARBA00022840"/>
    </source>
</evidence>
<feature type="domain" description="PAS" evidence="11">
    <location>
        <begin position="235"/>
        <end position="305"/>
    </location>
</feature>
<dbReference type="InterPro" id="IPR013656">
    <property type="entry name" value="PAS_4"/>
</dbReference>
<dbReference type="GO" id="GO:0005524">
    <property type="term" value="F:ATP binding"/>
    <property type="evidence" value="ECO:0007669"/>
    <property type="project" value="UniProtKB-KW"/>
</dbReference>
<dbReference type="SUPFAM" id="SSF55785">
    <property type="entry name" value="PYP-like sensor domain (PAS domain)"/>
    <property type="match status" value="1"/>
</dbReference>
<comment type="caution">
    <text evidence="12">The sequence shown here is derived from an EMBL/GenBank/DDBJ whole genome shotgun (WGS) entry which is preliminary data.</text>
</comment>
<feature type="transmembrane region" description="Helical" evidence="9">
    <location>
        <begin position="182"/>
        <end position="200"/>
    </location>
</feature>
<sequence length="613" mass="67560">MSEPFVLTMCALAGVIAYAALHNGIVGLQRPVHRTHLLFAVVCATITVYVGAKTGAYRASTPDGLVWMRRVEIGASIVFTGVLPWFVSAYLNIRTRHLQAAMSLACALFFVANLWTPWGLAYAGMPATAEITLPWGERVTDPRVFHPTPLYVVGVLCYYLIFGWCAFAALQRVRAGEHRRGSLSLAACLLLLIGGMFYNHLVDLQIVPGVHVAEFTFLALVVLLDFELARERRQSRDRVRGILDNIPAAVYVKLRDGRYLMTNRVYDELFGLESGSAIGKTDLELFASAQAEATLASDRRVLQQREAVRREERIGGNGQGEPRIFSSLKFPLLNRDGSADAMCGVFTDVTNLRRNESEMYLLRRQVWHADRVARTAVLAASLAHELSQPLTAILSNAQAGLRFLAQDPPDIADLREILQDVVRDDKRASAVINGLRTMLRRQETEREQVDIGACVQEVVDLMHSDFLERGVDVTRSMAPGCVVLGDKGQLQQVVLNLAMNANEAMSEQPRGSRSLHVSVAPSDGRRVRVEVRDSGPGIDEEDIDKVFDHFYTTKVKGLGMGLSMCRSILEAHGGTLDVERNQGRGLTFRFVLPLEPAARGDGAAGQNLNPAPK</sequence>
<dbReference type="InterPro" id="IPR003661">
    <property type="entry name" value="HisK_dim/P_dom"/>
</dbReference>